<dbReference type="Pfam" id="PF20906">
    <property type="entry name" value="S-Me-THD_C"/>
    <property type="match status" value="1"/>
</dbReference>
<reference evidence="4" key="1">
    <citation type="submission" date="2022-07" db="EMBL/GenBank/DDBJ databases">
        <authorList>
            <person name="Li W.-J."/>
            <person name="Deng Q.-Q."/>
        </authorList>
    </citation>
    <scope>NUCLEOTIDE SEQUENCE</scope>
    <source>
        <strain evidence="4">SYSU M60031</strain>
    </source>
</reference>
<dbReference type="InterPro" id="IPR048350">
    <property type="entry name" value="S-Me-THD-like_C"/>
</dbReference>
<feature type="domain" description="S-Me-THD-like C-terminal" evidence="3">
    <location>
        <begin position="175"/>
        <end position="344"/>
    </location>
</feature>
<proteinExistence type="predicted"/>
<feature type="compositionally biased region" description="Polar residues" evidence="1">
    <location>
        <begin position="345"/>
        <end position="357"/>
    </location>
</feature>
<dbReference type="SUPFAM" id="SSF160991">
    <property type="entry name" value="CV3147-like"/>
    <property type="match status" value="1"/>
</dbReference>
<dbReference type="RefSeq" id="WP_254757887.1">
    <property type="nucleotide sequence ID" value="NZ_JANCLT010000002.1"/>
</dbReference>
<dbReference type="Gene3D" id="2.40.390.10">
    <property type="entry name" value="CV3147-like"/>
    <property type="match status" value="1"/>
</dbReference>
<evidence type="ECO:0000259" key="2">
    <source>
        <dbReference type="Pfam" id="PF06032"/>
    </source>
</evidence>
<name>A0AA41X7D1_9BACI</name>
<dbReference type="Pfam" id="PF06032">
    <property type="entry name" value="S-Me-THD_N"/>
    <property type="match status" value="1"/>
</dbReference>
<evidence type="ECO:0000313" key="5">
    <source>
        <dbReference type="Proteomes" id="UP001156102"/>
    </source>
</evidence>
<dbReference type="AlphaFoldDB" id="A0AA41X7D1"/>
<protein>
    <submittedName>
        <fullName evidence="4">DUF917 domain-containing protein</fullName>
    </submittedName>
</protein>
<evidence type="ECO:0000313" key="4">
    <source>
        <dbReference type="EMBL" id="MCP8967984.1"/>
    </source>
</evidence>
<organism evidence="4 5">
    <name type="scientific">Ectobacillus ponti</name>
    <dbReference type="NCBI Taxonomy" id="2961894"/>
    <lineage>
        <taxon>Bacteria</taxon>
        <taxon>Bacillati</taxon>
        <taxon>Bacillota</taxon>
        <taxon>Bacilli</taxon>
        <taxon>Bacillales</taxon>
        <taxon>Bacillaceae</taxon>
        <taxon>Ectobacillus</taxon>
    </lineage>
</organism>
<accession>A0AA41X7D1</accession>
<dbReference type="InterPro" id="IPR010318">
    <property type="entry name" value="S-Me-THD_N"/>
</dbReference>
<evidence type="ECO:0000256" key="1">
    <source>
        <dbReference type="SAM" id="MobiDB-lite"/>
    </source>
</evidence>
<dbReference type="Proteomes" id="UP001156102">
    <property type="component" value="Unassembled WGS sequence"/>
</dbReference>
<keyword evidence="5" id="KW-1185">Reference proteome</keyword>
<dbReference type="InterPro" id="IPR027479">
    <property type="entry name" value="S-Me-THD_N_sf"/>
</dbReference>
<dbReference type="Gene3D" id="3.40.1610.10">
    <property type="entry name" value="CV3147-like domain"/>
    <property type="match status" value="1"/>
</dbReference>
<evidence type="ECO:0000259" key="3">
    <source>
        <dbReference type="Pfam" id="PF20906"/>
    </source>
</evidence>
<gene>
    <name evidence="4" type="ORF">NK662_05455</name>
</gene>
<dbReference type="InterPro" id="IPR024071">
    <property type="entry name" value="S-Me-THD_C_sf"/>
</dbReference>
<dbReference type="EMBL" id="JANCLT010000002">
    <property type="protein sequence ID" value="MCP8967984.1"/>
    <property type="molecule type" value="Genomic_DNA"/>
</dbReference>
<sequence length="366" mass="39302">MSWMIQKKDVPYIAIGAKMLSCGGGGDPKTIEYIIRSVMDETEGILVKTIDELSEDWIVPVGIAGSPILFSEDPPGLDAPASVLSAYGEIACRKAEAVISFEIGGVNALTPLLFALRTGLPVVDGDGMGRAFPELHMTTYALHGIPIQPMAAQSGETLLQIGERVLQEQAICRLKEMWLQHSGYVLLACYGGRGSSIRPAIIPGTLKLALQLGRATESGSYSERLNTIGQVFTNSMYGSPSYIALGYVSKVARWFERGSLVGSCHISGKDAYGGKSVQISFQNEFLSLHSDGEAIVGSPDLILLLDYYSLLPKLASELQEGDMVHVLTVPAPSVLRTKGMLRLLEQQSPVPNSPSSRNKGKEMNAG</sequence>
<comment type="caution">
    <text evidence="4">The sequence shown here is derived from an EMBL/GenBank/DDBJ whole genome shotgun (WGS) entry which is preliminary data.</text>
</comment>
<feature type="region of interest" description="Disordered" evidence="1">
    <location>
        <begin position="345"/>
        <end position="366"/>
    </location>
</feature>
<feature type="domain" description="S-Me-THD N-terminal" evidence="2">
    <location>
        <begin position="9"/>
        <end position="156"/>
    </location>
</feature>